<dbReference type="PANTHER" id="PTHR36434">
    <property type="entry name" value="MEMBRANE PROTEASE YUGP-RELATED"/>
    <property type="match status" value="1"/>
</dbReference>
<proteinExistence type="predicted"/>
<dbReference type="eggNOG" id="COG2738">
    <property type="taxonomic scope" value="Bacteria"/>
</dbReference>
<accession>U5QJR8</accession>
<keyword evidence="2" id="KW-0645">Protease</keyword>
<evidence type="ECO:0000256" key="1">
    <source>
        <dbReference type="SAM" id="Phobius"/>
    </source>
</evidence>
<reference evidence="2 3" key="1">
    <citation type="journal article" date="2013" name="PLoS ONE">
        <title>Cultivation and Complete Genome Sequencing of Gloeobacter kilaueensis sp. nov., from a Lava Cave in Kilauea Caldera, Hawai'i.</title>
        <authorList>
            <person name="Saw J.H."/>
            <person name="Schatz M."/>
            <person name="Brown M.V."/>
            <person name="Kunkel D.D."/>
            <person name="Foster J.S."/>
            <person name="Shick H."/>
            <person name="Christensen S."/>
            <person name="Hou S."/>
            <person name="Wan X."/>
            <person name="Donachie S.P."/>
        </authorList>
    </citation>
    <scope>NUCLEOTIDE SEQUENCE [LARGE SCALE GENOMIC DNA]</scope>
    <source>
        <strain evidence="3">JS</strain>
    </source>
</reference>
<sequence>MFLAPGWWLLIPGIVLMLWAQSRVQGTYRKWSQFRSQLGMNGAQVARAILDRKGLGHVAVEAVPGELSDHYDPQAKVVRLSESNYYSGSIAAAAVAAHEVGHALQDAGGYAPMFVRASLVPVANIGASLGPWLVLGGLVFNLGGWLVNLGIVLFAAALLFHLVTLPVEFDASKRALAIVDHLGILQGDERQGAREVLTAAAWTYIATTLYALLQLVQLLMLRDQR</sequence>
<keyword evidence="2" id="KW-0378">Hydrolase</keyword>
<dbReference type="GO" id="GO:0006508">
    <property type="term" value="P:proteolysis"/>
    <property type="evidence" value="ECO:0007669"/>
    <property type="project" value="UniProtKB-KW"/>
</dbReference>
<dbReference type="STRING" id="1183438.GKIL_2892"/>
<feature type="transmembrane region" description="Helical" evidence="1">
    <location>
        <begin position="201"/>
        <end position="221"/>
    </location>
</feature>
<dbReference type="EMBL" id="CP003587">
    <property type="protein sequence ID" value="AGY59138.1"/>
    <property type="molecule type" value="Genomic_DNA"/>
</dbReference>
<dbReference type="AlphaFoldDB" id="U5QJR8"/>
<keyword evidence="1" id="KW-0472">Membrane</keyword>
<dbReference type="HOGENOM" id="CLU_084406_0_0_3"/>
<evidence type="ECO:0000313" key="2">
    <source>
        <dbReference type="EMBL" id="AGY59138.1"/>
    </source>
</evidence>
<dbReference type="KEGG" id="glj:GKIL_2892"/>
<keyword evidence="1" id="KW-0812">Transmembrane</keyword>
<organism evidence="2 3">
    <name type="scientific">Gloeobacter kilaueensis (strain ATCC BAA-2537 / CCAP 1431/1 / ULC 316 / JS1)</name>
    <dbReference type="NCBI Taxonomy" id="1183438"/>
    <lineage>
        <taxon>Bacteria</taxon>
        <taxon>Bacillati</taxon>
        <taxon>Cyanobacteriota</taxon>
        <taxon>Cyanophyceae</taxon>
        <taxon>Gloeobacterales</taxon>
        <taxon>Gloeobacteraceae</taxon>
        <taxon>Gloeobacter</taxon>
    </lineage>
</organism>
<dbReference type="Proteomes" id="UP000017396">
    <property type="component" value="Chromosome"/>
</dbReference>
<dbReference type="PATRIC" id="fig|1183438.3.peg.2850"/>
<dbReference type="PANTHER" id="PTHR36434:SF1">
    <property type="entry name" value="MEMBRANE PROTEASE YUGP-RELATED"/>
    <property type="match status" value="1"/>
</dbReference>
<feature type="transmembrane region" description="Helical" evidence="1">
    <location>
        <begin position="138"/>
        <end position="163"/>
    </location>
</feature>
<name>U5QJR8_GLOK1</name>
<evidence type="ECO:0000313" key="3">
    <source>
        <dbReference type="Proteomes" id="UP000017396"/>
    </source>
</evidence>
<dbReference type="InterPro" id="IPR007395">
    <property type="entry name" value="Zn_peptidase_2"/>
</dbReference>
<dbReference type="Pfam" id="PF04298">
    <property type="entry name" value="Zn_peptidase_2"/>
    <property type="match status" value="1"/>
</dbReference>
<dbReference type="OrthoDB" id="9784298at2"/>
<dbReference type="GO" id="GO:0008233">
    <property type="term" value="F:peptidase activity"/>
    <property type="evidence" value="ECO:0007669"/>
    <property type="project" value="UniProtKB-KW"/>
</dbReference>
<keyword evidence="3" id="KW-1185">Reference proteome</keyword>
<dbReference type="RefSeq" id="WP_023174367.1">
    <property type="nucleotide sequence ID" value="NC_022600.1"/>
</dbReference>
<gene>
    <name evidence="2" type="ORF">GKIL_2892</name>
</gene>
<protein>
    <submittedName>
        <fullName evidence="2">Zn-dependent protease</fullName>
    </submittedName>
</protein>
<keyword evidence="1" id="KW-1133">Transmembrane helix</keyword>